<dbReference type="Pfam" id="PF00106">
    <property type="entry name" value="adh_short"/>
    <property type="match status" value="1"/>
</dbReference>
<evidence type="ECO:0000256" key="2">
    <source>
        <dbReference type="RuleBase" id="RU000363"/>
    </source>
</evidence>
<proteinExistence type="inferred from homology"/>
<feature type="transmembrane region" description="Helical" evidence="3">
    <location>
        <begin position="12"/>
        <end position="29"/>
    </location>
</feature>
<dbReference type="RefSeq" id="XP_001021734.1">
    <property type="nucleotide sequence ID" value="XM_001021734.1"/>
</dbReference>
<dbReference type="InterPro" id="IPR036291">
    <property type="entry name" value="NAD(P)-bd_dom_sf"/>
</dbReference>
<keyword evidence="3" id="KW-0472">Membrane</keyword>
<dbReference type="STRING" id="312017.I7MGJ1"/>
<dbReference type="PRINTS" id="PR00081">
    <property type="entry name" value="GDHRDH"/>
</dbReference>
<evidence type="ECO:0000313" key="5">
    <source>
        <dbReference type="Proteomes" id="UP000009168"/>
    </source>
</evidence>
<dbReference type="eggNOG" id="KOG1208">
    <property type="taxonomic scope" value="Eukaryota"/>
</dbReference>
<keyword evidence="3" id="KW-1133">Transmembrane helix</keyword>
<dbReference type="Gene3D" id="3.40.50.720">
    <property type="entry name" value="NAD(P)-binding Rossmann-like Domain"/>
    <property type="match status" value="1"/>
</dbReference>
<keyword evidence="1" id="KW-0560">Oxidoreductase</keyword>
<dbReference type="EMBL" id="GG662603">
    <property type="protein sequence ID" value="EAS01488.1"/>
    <property type="molecule type" value="Genomic_DNA"/>
</dbReference>
<evidence type="ECO:0000256" key="3">
    <source>
        <dbReference type="SAM" id="Phobius"/>
    </source>
</evidence>
<reference evidence="5" key="1">
    <citation type="journal article" date="2006" name="PLoS Biol.">
        <title>Macronuclear genome sequence of the ciliate Tetrahymena thermophila, a model eukaryote.</title>
        <authorList>
            <person name="Eisen J.A."/>
            <person name="Coyne R.S."/>
            <person name="Wu M."/>
            <person name="Wu D."/>
            <person name="Thiagarajan M."/>
            <person name="Wortman J.R."/>
            <person name="Badger J.H."/>
            <person name="Ren Q."/>
            <person name="Amedeo P."/>
            <person name="Jones K.M."/>
            <person name="Tallon L.J."/>
            <person name="Delcher A.L."/>
            <person name="Salzberg S.L."/>
            <person name="Silva J.C."/>
            <person name="Haas B.J."/>
            <person name="Majoros W.H."/>
            <person name="Farzad M."/>
            <person name="Carlton J.M."/>
            <person name="Smith R.K. Jr."/>
            <person name="Garg J."/>
            <person name="Pearlman R.E."/>
            <person name="Karrer K.M."/>
            <person name="Sun L."/>
            <person name="Manning G."/>
            <person name="Elde N.C."/>
            <person name="Turkewitz A.P."/>
            <person name="Asai D.J."/>
            <person name="Wilkes D.E."/>
            <person name="Wang Y."/>
            <person name="Cai H."/>
            <person name="Collins K."/>
            <person name="Stewart B.A."/>
            <person name="Lee S.R."/>
            <person name="Wilamowska K."/>
            <person name="Weinberg Z."/>
            <person name="Ruzzo W.L."/>
            <person name="Wloga D."/>
            <person name="Gaertig J."/>
            <person name="Frankel J."/>
            <person name="Tsao C.-C."/>
            <person name="Gorovsky M.A."/>
            <person name="Keeling P.J."/>
            <person name="Waller R.F."/>
            <person name="Patron N.J."/>
            <person name="Cherry J.M."/>
            <person name="Stover N.A."/>
            <person name="Krieger C.J."/>
            <person name="del Toro C."/>
            <person name="Ryder H.F."/>
            <person name="Williamson S.C."/>
            <person name="Barbeau R.A."/>
            <person name="Hamilton E.P."/>
            <person name="Orias E."/>
        </authorList>
    </citation>
    <scope>NUCLEOTIDE SEQUENCE [LARGE SCALE GENOMIC DNA]</scope>
    <source>
        <strain evidence="5">SB210</strain>
    </source>
</reference>
<organism evidence="4 5">
    <name type="scientific">Tetrahymena thermophila (strain SB210)</name>
    <dbReference type="NCBI Taxonomy" id="312017"/>
    <lineage>
        <taxon>Eukaryota</taxon>
        <taxon>Sar</taxon>
        <taxon>Alveolata</taxon>
        <taxon>Ciliophora</taxon>
        <taxon>Intramacronucleata</taxon>
        <taxon>Oligohymenophorea</taxon>
        <taxon>Hymenostomatida</taxon>
        <taxon>Tetrahymenina</taxon>
        <taxon>Tetrahymenidae</taxon>
        <taxon>Tetrahymena</taxon>
    </lineage>
</organism>
<accession>I7MGJ1</accession>
<dbReference type="OrthoDB" id="1274115at2759"/>
<dbReference type="HOGENOM" id="CLU_010194_44_5_1"/>
<dbReference type="GeneID" id="7828825"/>
<dbReference type="OMA" id="NPWEGAQ"/>
<evidence type="ECO:0000256" key="1">
    <source>
        <dbReference type="ARBA" id="ARBA00023002"/>
    </source>
</evidence>
<comment type="similarity">
    <text evidence="2">Belongs to the short-chain dehydrogenases/reductases (SDR) family.</text>
</comment>
<dbReference type="KEGG" id="tet:TTHERM_00152020"/>
<keyword evidence="5" id="KW-1185">Reference proteome</keyword>
<name>I7MGJ1_TETTS</name>
<dbReference type="InterPro" id="IPR002347">
    <property type="entry name" value="SDR_fam"/>
</dbReference>
<sequence length="328" mass="37470">MEILFKFIPYYLVHYTAYAIYIVLAIFLLRKISKNIKNNVTRDLSNQIIVITGANSGIGFETAKNCVQHGAKVVLACRDEITAQQSCLQLNSIKKKSTEFIKLDLSDSSSIRQFANIFKKKYSKLDILVNNAGVMAIPNRCLTKEGFEQTIGVNYFGHFLLTQLLLDHLKLSSQFRVINVSSVAHLAGTIDFQDLHFSKRFYHGMLAYFQSKIANILFTISLQKKFDDQKLSGLSVSLHPGIVQTNLFRHLRGLTKVLFKLISPLFNFIYNNSFEGAQTTLYCIHQNYFKLEKGAYYSDCQKQKRLNNCITPENADILWNLSMKIFGL</sequence>
<dbReference type="AlphaFoldDB" id="I7MGJ1"/>
<dbReference type="GO" id="GO:0016491">
    <property type="term" value="F:oxidoreductase activity"/>
    <property type="evidence" value="ECO:0007669"/>
    <property type="project" value="UniProtKB-KW"/>
</dbReference>
<dbReference type="PANTHER" id="PTHR43157:SF31">
    <property type="entry name" value="PHOSPHATIDYLINOSITOL-GLYCAN BIOSYNTHESIS CLASS F PROTEIN"/>
    <property type="match status" value="1"/>
</dbReference>
<evidence type="ECO:0000313" key="4">
    <source>
        <dbReference type="EMBL" id="EAS01488.1"/>
    </source>
</evidence>
<dbReference type="PRINTS" id="PR00080">
    <property type="entry name" value="SDRFAMILY"/>
</dbReference>
<gene>
    <name evidence="4" type="ORF">TTHERM_00152020</name>
</gene>
<dbReference type="Proteomes" id="UP000009168">
    <property type="component" value="Unassembled WGS sequence"/>
</dbReference>
<keyword evidence="3" id="KW-0812">Transmembrane</keyword>
<dbReference type="PANTHER" id="PTHR43157">
    <property type="entry name" value="PHOSPHATIDYLINOSITOL-GLYCAN BIOSYNTHESIS CLASS F PROTEIN-RELATED"/>
    <property type="match status" value="1"/>
</dbReference>
<dbReference type="SUPFAM" id="SSF51735">
    <property type="entry name" value="NAD(P)-binding Rossmann-fold domains"/>
    <property type="match status" value="1"/>
</dbReference>
<protein>
    <submittedName>
        <fullName evidence="4">Oxidoreductase, short chain dehydrogenase/reductase family protein</fullName>
    </submittedName>
</protein>
<dbReference type="FunCoup" id="I7MGJ1">
    <property type="interactions" value="16"/>
</dbReference>
<dbReference type="InParanoid" id="I7MGJ1"/>